<keyword evidence="5" id="KW-1185">Reference proteome</keyword>
<dbReference type="Gene3D" id="3.60.21.10">
    <property type="match status" value="2"/>
</dbReference>
<keyword evidence="2" id="KW-0479">Metal-binding</keyword>
<dbReference type="RefSeq" id="WP_006303313.1">
    <property type="nucleotide sequence ID" value="NZ_ACGK02000004.1"/>
</dbReference>
<dbReference type="EC" id="3.1.4.-" evidence="2"/>
<gene>
    <name evidence="4" type="ORF">HMPREF0091_11103</name>
</gene>
<protein>
    <recommendedName>
        <fullName evidence="2">Phosphoesterase</fullName>
        <ecNumber evidence="2">3.1.4.-</ecNumber>
    </recommendedName>
</protein>
<comment type="caution">
    <text evidence="4">The sequence shown here is derived from an EMBL/GenBank/DDBJ whole genome shotgun (WGS) entry which is preliminary data.</text>
</comment>
<dbReference type="EMBL" id="ACGK02000004">
    <property type="protein sequence ID" value="EGF22777.1"/>
    <property type="molecule type" value="Genomic_DNA"/>
</dbReference>
<comment type="similarity">
    <text evidence="1 2">Belongs to the metallophosphoesterase superfamily. YfcE family.</text>
</comment>
<dbReference type="GeneID" id="93210745"/>
<dbReference type="AlphaFoldDB" id="F1T6Q2"/>
<dbReference type="GO" id="GO:0016787">
    <property type="term" value="F:hydrolase activity"/>
    <property type="evidence" value="ECO:0007669"/>
    <property type="project" value="UniProtKB-UniRule"/>
</dbReference>
<dbReference type="GO" id="GO:0046872">
    <property type="term" value="F:metal ion binding"/>
    <property type="evidence" value="ECO:0007669"/>
    <property type="project" value="UniProtKB-KW"/>
</dbReference>
<organism evidence="4 5">
    <name type="scientific">Fannyhessea vaginae DSM 15829</name>
    <dbReference type="NCBI Taxonomy" id="525256"/>
    <lineage>
        <taxon>Bacteria</taxon>
        <taxon>Bacillati</taxon>
        <taxon>Actinomycetota</taxon>
        <taxon>Coriobacteriia</taxon>
        <taxon>Coriobacteriales</taxon>
        <taxon>Atopobiaceae</taxon>
        <taxon>Fannyhessea</taxon>
    </lineage>
</organism>
<dbReference type="Proteomes" id="UP000005947">
    <property type="component" value="Unassembled WGS sequence"/>
</dbReference>
<evidence type="ECO:0000259" key="3">
    <source>
        <dbReference type="Pfam" id="PF12850"/>
    </source>
</evidence>
<evidence type="ECO:0000313" key="4">
    <source>
        <dbReference type="EMBL" id="EGF22777.1"/>
    </source>
</evidence>
<sequence length="202" mass="22816">MKLVIASDIHGAAQWCRRLIDELDQHQPDRVILLGDLLYHGPRNSLPADYNHKEVIAMLNSIKEQLIVVRGNCEAEVDQWVLEFPCLAEYNILWDQTLDSDIGTKIQRTDEYGKLIEGRALFCTHGHKWGAGFHNSCDHMPPLPQGSALIFGHTHKKINEESAAYPGIWCFNPGSVGLPKDGTHSYGIYEDGVFTHRIWDNA</sequence>
<evidence type="ECO:0000256" key="2">
    <source>
        <dbReference type="RuleBase" id="RU362039"/>
    </source>
</evidence>
<dbReference type="NCBIfam" id="TIGR00040">
    <property type="entry name" value="yfcE"/>
    <property type="match status" value="1"/>
</dbReference>
<accession>F1T6Q2</accession>
<comment type="cofactor">
    <cofactor evidence="2">
        <name>a divalent metal cation</name>
        <dbReference type="ChEBI" id="CHEBI:60240"/>
    </cofactor>
</comment>
<dbReference type="OrthoDB" id="9800565at2"/>
<dbReference type="InterPro" id="IPR029052">
    <property type="entry name" value="Metallo-depent_PP-like"/>
</dbReference>
<dbReference type="Pfam" id="PF12850">
    <property type="entry name" value="Metallophos_2"/>
    <property type="match status" value="1"/>
</dbReference>
<dbReference type="SUPFAM" id="SSF56300">
    <property type="entry name" value="Metallo-dependent phosphatases"/>
    <property type="match status" value="1"/>
</dbReference>
<dbReference type="InterPro" id="IPR024654">
    <property type="entry name" value="Calcineurin-like_PHP_lpxH"/>
</dbReference>
<evidence type="ECO:0000256" key="1">
    <source>
        <dbReference type="ARBA" id="ARBA00008950"/>
    </source>
</evidence>
<evidence type="ECO:0000313" key="5">
    <source>
        <dbReference type="Proteomes" id="UP000005947"/>
    </source>
</evidence>
<dbReference type="eggNOG" id="COG0622">
    <property type="taxonomic scope" value="Bacteria"/>
</dbReference>
<reference evidence="4 5" key="1">
    <citation type="submission" date="2011-02" db="EMBL/GenBank/DDBJ databases">
        <authorList>
            <person name="Muzny D."/>
            <person name="Qin X."/>
            <person name="Buhay C."/>
            <person name="Dugan-Rocha S."/>
            <person name="Ding Y."/>
            <person name="Chen G."/>
            <person name="Hawes A."/>
            <person name="Holder M."/>
            <person name="Jhangiani S."/>
            <person name="Johnson A."/>
            <person name="Khan Z."/>
            <person name="Li Z."/>
            <person name="Liu W."/>
            <person name="Liu X."/>
            <person name="Perez L."/>
            <person name="Shen H."/>
            <person name="Wang Q."/>
            <person name="Watt J."/>
            <person name="Xi L."/>
            <person name="Xin Y."/>
            <person name="Zhou J."/>
            <person name="Deng J."/>
            <person name="Jiang H."/>
            <person name="Liu Y."/>
            <person name="Qu J."/>
            <person name="Song X.-Z."/>
            <person name="Zhang L."/>
            <person name="Villasana D."/>
            <person name="Johnson A."/>
            <person name="Liu J."/>
            <person name="Liyanage D."/>
            <person name="Lorensuhewa L."/>
            <person name="Robinson T."/>
            <person name="Song A."/>
            <person name="Song B.-B."/>
            <person name="Dinh H."/>
            <person name="Thornton R."/>
            <person name="Coyle M."/>
            <person name="Francisco L."/>
            <person name="Jackson L."/>
            <person name="Javaid M."/>
            <person name="Korchina V."/>
            <person name="Kovar C."/>
            <person name="Mata R."/>
            <person name="Mathew T."/>
            <person name="Ngo R."/>
            <person name="Nguyen L."/>
            <person name="Nguyen N."/>
            <person name="Okwuonu G."/>
            <person name="Ongeri F."/>
            <person name="Pham C."/>
            <person name="Simmons D."/>
            <person name="Wilczek-Boney K."/>
            <person name="Hale W."/>
            <person name="Jakkamsetti A."/>
            <person name="Pham P."/>
            <person name="Ruth R."/>
            <person name="San Lucas F."/>
            <person name="Warren J."/>
            <person name="Zhang J."/>
            <person name="Zhao Z."/>
            <person name="Zhou C."/>
            <person name="Zhu D."/>
            <person name="Lee S."/>
            <person name="Bess C."/>
            <person name="Blankenburg K."/>
            <person name="Forbes L."/>
            <person name="Fu Q."/>
            <person name="Gubbala S."/>
            <person name="Hirani K."/>
            <person name="Jayaseelan J.C."/>
            <person name="Lara F."/>
            <person name="Munidasa M."/>
            <person name="Palculict T."/>
            <person name="Patil S."/>
            <person name="Pu L.-L."/>
            <person name="Saada N."/>
            <person name="Tang L."/>
            <person name="Weissenberger G."/>
            <person name="Zhu Y."/>
            <person name="Hemphill L."/>
            <person name="Shang Y."/>
            <person name="Youmans B."/>
            <person name="Ayvaz T."/>
            <person name="Ross M."/>
            <person name="Santibanez J."/>
            <person name="Aqrawi P."/>
            <person name="Gross S."/>
            <person name="Joshi V."/>
            <person name="Fowler G."/>
            <person name="Nazareth L."/>
            <person name="Reid J."/>
            <person name="Worley K."/>
            <person name="Petrosino J."/>
            <person name="Highlander S."/>
            <person name="Gibbs R."/>
        </authorList>
    </citation>
    <scope>NUCLEOTIDE SEQUENCE [LARGE SCALE GENOMIC DNA]</scope>
    <source>
        <strain evidence="4 5">DSM 15829</strain>
    </source>
</reference>
<keyword evidence="4" id="KW-0378">Hydrolase</keyword>
<name>F1T6Q2_9ACTN</name>
<feature type="domain" description="Calcineurin-like phosphoesterase" evidence="3">
    <location>
        <begin position="1"/>
        <end position="189"/>
    </location>
</feature>
<proteinExistence type="inferred from homology"/>
<dbReference type="NCBIfam" id="NF006988">
    <property type="entry name" value="PRK09453.1"/>
    <property type="match status" value="1"/>
</dbReference>
<dbReference type="InterPro" id="IPR000979">
    <property type="entry name" value="Phosphodiesterase_MJ0936/Vps29"/>
</dbReference>